<evidence type="ECO:0000313" key="3">
    <source>
        <dbReference type="EMBL" id="QIB64556.1"/>
    </source>
</evidence>
<dbReference type="InterPro" id="IPR001128">
    <property type="entry name" value="Cyt_P450"/>
</dbReference>
<dbReference type="RefSeq" id="WP_163493806.1">
    <property type="nucleotide sequence ID" value="NZ_CP048711.1"/>
</dbReference>
<dbReference type="SUPFAM" id="SSF48264">
    <property type="entry name" value="Cytochrome P450"/>
    <property type="match status" value="1"/>
</dbReference>
<keyword evidence="2" id="KW-0503">Monooxygenase</keyword>
<dbReference type="InterPro" id="IPR036396">
    <property type="entry name" value="Cyt_P450_sf"/>
</dbReference>
<dbReference type="Pfam" id="PF00067">
    <property type="entry name" value="p450"/>
    <property type="match status" value="1"/>
</dbReference>
<keyword evidence="2" id="KW-0479">Metal-binding</keyword>
<gene>
    <name evidence="3" type="ORF">G3T16_03205</name>
</gene>
<dbReference type="KEGG" id="kim:G3T16_03205"/>
<dbReference type="GO" id="GO:0008395">
    <property type="term" value="F:steroid hydroxylase activity"/>
    <property type="evidence" value="ECO:0007669"/>
    <property type="project" value="TreeGrafter"/>
</dbReference>
<dbReference type="PANTHER" id="PTHR46696:SF4">
    <property type="entry name" value="BIOTIN BIOSYNTHESIS CYTOCHROME P450"/>
    <property type="match status" value="1"/>
</dbReference>
<dbReference type="Proteomes" id="UP000477680">
    <property type="component" value="Chromosome"/>
</dbReference>
<dbReference type="Gene3D" id="1.10.630.10">
    <property type="entry name" value="Cytochrome P450"/>
    <property type="match status" value="1"/>
</dbReference>
<dbReference type="InterPro" id="IPR017972">
    <property type="entry name" value="Cyt_P450_CS"/>
</dbReference>
<comment type="similarity">
    <text evidence="1 2">Belongs to the cytochrome P450 family.</text>
</comment>
<accession>A0A6C0TXQ2</accession>
<keyword evidence="2" id="KW-0408">Iron</keyword>
<dbReference type="GO" id="GO:0036199">
    <property type="term" value="F:cholest-4-en-3-one 26-monooxygenase activity"/>
    <property type="evidence" value="ECO:0007669"/>
    <property type="project" value="TreeGrafter"/>
</dbReference>
<dbReference type="AlphaFoldDB" id="A0A6C0TXQ2"/>
<evidence type="ECO:0000256" key="2">
    <source>
        <dbReference type="RuleBase" id="RU000461"/>
    </source>
</evidence>
<organism evidence="3 4">
    <name type="scientific">Kineobactrum salinum</name>
    <dbReference type="NCBI Taxonomy" id="2708301"/>
    <lineage>
        <taxon>Bacteria</taxon>
        <taxon>Pseudomonadati</taxon>
        <taxon>Pseudomonadota</taxon>
        <taxon>Gammaproteobacteria</taxon>
        <taxon>Cellvibrionales</taxon>
        <taxon>Halieaceae</taxon>
        <taxon>Kineobactrum</taxon>
    </lineage>
</organism>
<dbReference type="PROSITE" id="PS00086">
    <property type="entry name" value="CYTOCHROME_P450"/>
    <property type="match status" value="1"/>
</dbReference>
<keyword evidence="2" id="KW-0349">Heme</keyword>
<dbReference type="PRINTS" id="PR00359">
    <property type="entry name" value="BP450"/>
</dbReference>
<dbReference type="EMBL" id="CP048711">
    <property type="protein sequence ID" value="QIB64556.1"/>
    <property type="molecule type" value="Genomic_DNA"/>
</dbReference>
<proteinExistence type="inferred from homology"/>
<dbReference type="GO" id="GO:0006707">
    <property type="term" value="P:cholesterol catabolic process"/>
    <property type="evidence" value="ECO:0007669"/>
    <property type="project" value="TreeGrafter"/>
</dbReference>
<keyword evidence="4" id="KW-1185">Reference proteome</keyword>
<dbReference type="CDD" id="cd11033">
    <property type="entry name" value="CYP142-like"/>
    <property type="match status" value="1"/>
</dbReference>
<keyword evidence="2" id="KW-0560">Oxidoreductase</keyword>
<sequence length="444" mass="50417">MSQDQTALEFVYNPQQYECEVPLDRFAALRAQAPILWIDEHVLPQWPGGSGFWLLTRHAECVQALRNPKLFSSQLGGTQLRDPATPEDLHYVQKMMLNMDPPQHSRLRRLLINAFTSRAIGQLEQQIQHHASSIVDKLIAGRRSGECDFVKDIAADMPLLCLADIFGLPAEDRYLMFDWANRVIGYQDPDYAGSTAFDLDTGTSMAREALQLRPVPDADGRMPDPRSRRGMDDLYRYAHLLAEHKRAHPGSDVMSILLAQIDDVDGALTIEEFENMFWLFAVAGNETLRNAIPGGMIALLQHPAVWRALQADAALMPNAVEEMLRWWTPVMNFRRTVTRDTEFAGAALQAGDKVLLSYLSANYDERIFTEPERFDISRDPNPHLSFGYGPHFCIGGQLAVAQMRALFTELGRRFDRFELAGDPTFLRSNFQRGVKSLPVRWWVR</sequence>
<reference evidence="3 4" key="1">
    <citation type="submission" date="2020-02" db="EMBL/GenBank/DDBJ databases">
        <title>Genome sequencing for Kineobactrum sp. M2.</title>
        <authorList>
            <person name="Park S.-J."/>
        </authorList>
    </citation>
    <scope>NUCLEOTIDE SEQUENCE [LARGE SCALE GENOMIC DNA]</scope>
    <source>
        <strain evidence="3 4">M2</strain>
    </source>
</reference>
<dbReference type="PANTHER" id="PTHR46696">
    <property type="entry name" value="P450, PUTATIVE (EUROFUNG)-RELATED"/>
    <property type="match status" value="1"/>
</dbReference>
<protein>
    <submittedName>
        <fullName evidence="3">Cytochrome P450</fullName>
    </submittedName>
</protein>
<evidence type="ECO:0000256" key="1">
    <source>
        <dbReference type="ARBA" id="ARBA00010617"/>
    </source>
</evidence>
<evidence type="ECO:0000313" key="4">
    <source>
        <dbReference type="Proteomes" id="UP000477680"/>
    </source>
</evidence>
<dbReference type="InterPro" id="IPR002397">
    <property type="entry name" value="Cyt_P450_B"/>
</dbReference>
<name>A0A6C0TXQ2_9GAMM</name>
<dbReference type="GO" id="GO:0005506">
    <property type="term" value="F:iron ion binding"/>
    <property type="evidence" value="ECO:0007669"/>
    <property type="project" value="InterPro"/>
</dbReference>
<dbReference type="GO" id="GO:0020037">
    <property type="term" value="F:heme binding"/>
    <property type="evidence" value="ECO:0007669"/>
    <property type="project" value="InterPro"/>
</dbReference>